<feature type="compositionally biased region" description="Low complexity" evidence="2">
    <location>
        <begin position="550"/>
        <end position="573"/>
    </location>
</feature>
<keyword evidence="1" id="KW-0597">Phosphoprotein</keyword>
<feature type="modified residue" description="Phosphohistidine" evidence="1">
    <location>
        <position position="43"/>
    </location>
</feature>
<feature type="compositionally biased region" description="Low complexity" evidence="2">
    <location>
        <begin position="304"/>
        <end position="314"/>
    </location>
</feature>
<feature type="compositionally biased region" description="Acidic residues" evidence="2">
    <location>
        <begin position="315"/>
        <end position="332"/>
    </location>
</feature>
<dbReference type="SMART" id="SM00073">
    <property type="entry name" value="HPT"/>
    <property type="match status" value="1"/>
</dbReference>
<dbReference type="CDD" id="cd00088">
    <property type="entry name" value="HPT"/>
    <property type="match status" value="1"/>
</dbReference>
<dbReference type="EMBL" id="JBHSZH010000005">
    <property type="protein sequence ID" value="MFC7080786.1"/>
    <property type="molecule type" value="Genomic_DNA"/>
</dbReference>
<evidence type="ECO:0000313" key="5">
    <source>
        <dbReference type="Proteomes" id="UP001596407"/>
    </source>
</evidence>
<feature type="compositionally biased region" description="Low complexity" evidence="2">
    <location>
        <begin position="131"/>
        <end position="142"/>
    </location>
</feature>
<dbReference type="InterPro" id="IPR008207">
    <property type="entry name" value="Sig_transdc_His_kin_Hpt_dom"/>
</dbReference>
<dbReference type="PANTHER" id="PTHR43395:SF10">
    <property type="entry name" value="CHEMOTAXIS PROTEIN CHEA"/>
    <property type="match status" value="1"/>
</dbReference>
<feature type="compositionally biased region" description="Polar residues" evidence="2">
    <location>
        <begin position="349"/>
        <end position="363"/>
    </location>
</feature>
<evidence type="ECO:0000256" key="1">
    <source>
        <dbReference type="PROSITE-ProRule" id="PRU00110"/>
    </source>
</evidence>
<name>A0ABD5WJR0_9EURY</name>
<dbReference type="SUPFAM" id="SSF47226">
    <property type="entry name" value="Histidine-containing phosphotransfer domain, HPT domain"/>
    <property type="match status" value="1"/>
</dbReference>
<proteinExistence type="predicted"/>
<feature type="region of interest" description="Disordered" evidence="2">
    <location>
        <begin position="173"/>
        <end position="573"/>
    </location>
</feature>
<reference evidence="4 5" key="1">
    <citation type="journal article" date="2019" name="Int. J. Syst. Evol. Microbiol.">
        <title>The Global Catalogue of Microorganisms (GCM) 10K type strain sequencing project: providing services to taxonomists for standard genome sequencing and annotation.</title>
        <authorList>
            <consortium name="The Broad Institute Genomics Platform"/>
            <consortium name="The Broad Institute Genome Sequencing Center for Infectious Disease"/>
            <person name="Wu L."/>
            <person name="Ma J."/>
        </authorList>
    </citation>
    <scope>NUCLEOTIDE SEQUENCE [LARGE SCALE GENOMIC DNA]</scope>
    <source>
        <strain evidence="4 5">DT72</strain>
    </source>
</reference>
<feature type="compositionally biased region" description="Basic and acidic residues" evidence="2">
    <location>
        <begin position="233"/>
        <end position="249"/>
    </location>
</feature>
<feature type="compositionally biased region" description="Low complexity" evidence="2">
    <location>
        <begin position="202"/>
        <end position="222"/>
    </location>
</feature>
<accession>A0ABD5WJR0</accession>
<organism evidence="4 5">
    <name type="scientific">Halorussus caseinilyticus</name>
    <dbReference type="NCBI Taxonomy" id="3034025"/>
    <lineage>
        <taxon>Archaea</taxon>
        <taxon>Methanobacteriati</taxon>
        <taxon>Methanobacteriota</taxon>
        <taxon>Stenosarchaea group</taxon>
        <taxon>Halobacteria</taxon>
        <taxon>Halobacteriales</taxon>
        <taxon>Haladaptataceae</taxon>
        <taxon>Halorussus</taxon>
    </lineage>
</organism>
<gene>
    <name evidence="4" type="ORF">ACFQJ6_12375</name>
</gene>
<evidence type="ECO:0000313" key="4">
    <source>
        <dbReference type="EMBL" id="MFC7080786.1"/>
    </source>
</evidence>
<dbReference type="RefSeq" id="WP_382209857.1">
    <property type="nucleotide sequence ID" value="NZ_JBHSZH010000005.1"/>
</dbReference>
<dbReference type="Gene3D" id="1.20.120.160">
    <property type="entry name" value="HPT domain"/>
    <property type="match status" value="1"/>
</dbReference>
<feature type="domain" description="HPt" evidence="3">
    <location>
        <begin position="1"/>
        <end position="100"/>
    </location>
</feature>
<feature type="region of interest" description="Disordered" evidence="2">
    <location>
        <begin position="122"/>
        <end position="157"/>
    </location>
</feature>
<dbReference type="InterPro" id="IPR036641">
    <property type="entry name" value="HPT_dom_sf"/>
</dbReference>
<feature type="compositionally biased region" description="Acidic residues" evidence="2">
    <location>
        <begin position="173"/>
        <end position="190"/>
    </location>
</feature>
<feature type="compositionally biased region" description="Low complexity" evidence="2">
    <location>
        <begin position="388"/>
        <end position="405"/>
    </location>
</feature>
<comment type="caution">
    <text evidence="4">The sequence shown here is derived from an EMBL/GenBank/DDBJ whole genome shotgun (WGS) entry which is preliminary data.</text>
</comment>
<evidence type="ECO:0000259" key="3">
    <source>
        <dbReference type="PROSITE" id="PS50894"/>
    </source>
</evidence>
<dbReference type="PROSITE" id="PS50894">
    <property type="entry name" value="HPT"/>
    <property type="match status" value="1"/>
</dbReference>
<keyword evidence="5" id="KW-1185">Reference proteome</keyword>
<sequence length="573" mass="59086">MVPTDDAFYRETKSQIRALNDGLLAVEDDAENVAVAELFRVAHSLKGSCRTHGLDEAGALAHAVEDALDALRGGEVRPTPTLIDETLDAVDLLEATVRADATGGEVETDPEAIRASLRATLDAERDRVQTDSDALPDSAAADFGESGGDWDPADDGLSDDVVAALEDTAEFDDIDSLLDGMDAPEDDAELDGWGMLGDGDDSPGASADDSPAGDPADDSGSAETPDRPSAFFEETKAEIDESGDIHDLQEDIDAVEFGEFDDEDNYTIEELMDLEPGESPDETPEDGPPSSATDTESPSDGDPLDLSADLLGSADADDGVADAGDEVSEEATETGTFVFGETEDEGTESEQTPGTESEQTPGTESEPGSLADASEPADVEVPDHADMAADSDAGASESASVGDAGSETDSVPDRDSVPETDSVPDDVPELDALSEEGNDSVSDAEDEPDSVPDDGGVPDPDSMPETDLGMDLSGEFDAGLGPGGESEAGIAGDTGLAADTGMDVSVDEEMAEFNRGSATCSAPGREATTTARRGPSSGRRWRPSRRAVSTPRGSRPAGPTGRPRPGSSTASSR</sequence>
<protein>
    <submittedName>
        <fullName evidence="4">Hpt domain-containing protein</fullName>
    </submittedName>
</protein>
<feature type="compositionally biased region" description="Acidic residues" evidence="2">
    <location>
        <begin position="422"/>
        <end position="452"/>
    </location>
</feature>
<feature type="compositionally biased region" description="Acidic residues" evidence="2">
    <location>
        <begin position="250"/>
        <end position="285"/>
    </location>
</feature>
<dbReference type="PANTHER" id="PTHR43395">
    <property type="entry name" value="SENSOR HISTIDINE KINASE CHEA"/>
    <property type="match status" value="1"/>
</dbReference>
<dbReference type="AlphaFoldDB" id="A0ABD5WJR0"/>
<dbReference type="InterPro" id="IPR051315">
    <property type="entry name" value="Bact_Chemotaxis_CheA"/>
</dbReference>
<dbReference type="Proteomes" id="UP001596407">
    <property type="component" value="Unassembled WGS sequence"/>
</dbReference>
<dbReference type="Pfam" id="PF01627">
    <property type="entry name" value="Hpt"/>
    <property type="match status" value="1"/>
</dbReference>
<evidence type="ECO:0000256" key="2">
    <source>
        <dbReference type="SAM" id="MobiDB-lite"/>
    </source>
</evidence>